<sequence length="292" mass="34698">MLCLHFNRKLRKKILQSKSKTLAMHPVPSMTLQQAICLRGKHWRPCIRRDQQWHCKTNPTGRVQLHRCNDFRKSGHSQRRVRRTVEHGQRCYSCSQEEEQMSMAHRFRVTRSLRLLDRDIGLESPSFAEEGSGDGNRFLMAAAVRSVHYRVPTVTQLTSRCSLLENKTITCDEQLHSSLDRWRSHKKQLDEQIKMLNQRLEILQRVRGHLKRIKPEECSCRERSRKGRRRHHRKERRGRKSKKDSPCRSRGVICFSHDNDHWRTPPYWTRAFLLVCSICLLRNSLHTCLFVC</sequence>
<reference evidence="4" key="1">
    <citation type="submission" date="2025-08" db="UniProtKB">
        <authorList>
            <consortium name="Ensembl"/>
        </authorList>
    </citation>
    <scope>IDENTIFICATION</scope>
</reference>
<proteinExistence type="predicted"/>
<feature type="region of interest" description="Disordered" evidence="2">
    <location>
        <begin position="221"/>
        <end position="248"/>
    </location>
</feature>
<dbReference type="Pfam" id="PF12548">
    <property type="entry name" value="DUF3740"/>
    <property type="match status" value="1"/>
</dbReference>
<dbReference type="GeneTree" id="ENSGT00940000173586"/>
<evidence type="ECO:0000256" key="1">
    <source>
        <dbReference type="SAM" id="Coils"/>
    </source>
</evidence>
<keyword evidence="5" id="KW-1185">Reference proteome</keyword>
<evidence type="ECO:0000256" key="2">
    <source>
        <dbReference type="SAM" id="MobiDB-lite"/>
    </source>
</evidence>
<dbReference type="AlphaFoldDB" id="A0A8C4Q8Q8"/>
<feature type="compositionally biased region" description="Basic residues" evidence="2">
    <location>
        <begin position="223"/>
        <end position="242"/>
    </location>
</feature>
<accession>A0A8C4Q8Q8</accession>
<dbReference type="InterPro" id="IPR024609">
    <property type="entry name" value="Extracellular_sulfatase_C"/>
</dbReference>
<feature type="coiled-coil region" evidence="1">
    <location>
        <begin position="179"/>
        <end position="206"/>
    </location>
</feature>
<organism evidence="4 5">
    <name type="scientific">Eptatretus burgeri</name>
    <name type="common">Inshore hagfish</name>
    <dbReference type="NCBI Taxonomy" id="7764"/>
    <lineage>
        <taxon>Eukaryota</taxon>
        <taxon>Metazoa</taxon>
        <taxon>Chordata</taxon>
        <taxon>Craniata</taxon>
        <taxon>Vertebrata</taxon>
        <taxon>Cyclostomata</taxon>
        <taxon>Myxini</taxon>
        <taxon>Myxiniformes</taxon>
        <taxon>Myxinidae</taxon>
        <taxon>Eptatretinae</taxon>
        <taxon>Eptatretus</taxon>
    </lineage>
</organism>
<dbReference type="Proteomes" id="UP000694388">
    <property type="component" value="Unplaced"/>
</dbReference>
<keyword evidence="1" id="KW-0175">Coiled coil</keyword>
<evidence type="ECO:0000313" key="5">
    <source>
        <dbReference type="Proteomes" id="UP000694388"/>
    </source>
</evidence>
<dbReference type="Ensembl" id="ENSEBUT00000012361.1">
    <property type="protein sequence ID" value="ENSEBUP00000011785.1"/>
    <property type="gene ID" value="ENSEBUG00000007545.1"/>
</dbReference>
<reference evidence="4" key="2">
    <citation type="submission" date="2025-09" db="UniProtKB">
        <authorList>
            <consortium name="Ensembl"/>
        </authorList>
    </citation>
    <scope>IDENTIFICATION</scope>
</reference>
<protein>
    <recommendedName>
        <fullName evidence="3">Extracellular sulfatase C-terminal domain-containing protein</fullName>
    </recommendedName>
</protein>
<feature type="domain" description="Extracellular sulfatase C-terminal" evidence="3">
    <location>
        <begin position="76"/>
        <end position="221"/>
    </location>
</feature>
<name>A0A8C4Q8Q8_EPTBU</name>
<evidence type="ECO:0000313" key="4">
    <source>
        <dbReference type="Ensembl" id="ENSEBUP00000011785.1"/>
    </source>
</evidence>
<evidence type="ECO:0000259" key="3">
    <source>
        <dbReference type="Pfam" id="PF12548"/>
    </source>
</evidence>